<dbReference type="AlphaFoldDB" id="A0A7G2E7Z1"/>
<name>A0A7G2E7Z1_ARATH</name>
<protein>
    <submittedName>
        <fullName evidence="1">(thale cress) hypothetical protein</fullName>
    </submittedName>
</protein>
<sequence length="91" mass="10038">MATQPAEECVQHFGTKKTATTVTYYKHGSGQRSVFSVVDVRFVLRSCNLIGSSQGDSRSQACSSILLLAPSSVLKRECKGFGHHQHQRRDV</sequence>
<evidence type="ECO:0000313" key="1">
    <source>
        <dbReference type="EMBL" id="CAD5318320.1"/>
    </source>
</evidence>
<organism evidence="1 2">
    <name type="scientific">Arabidopsis thaliana</name>
    <name type="common">Mouse-ear cress</name>
    <dbReference type="NCBI Taxonomy" id="3702"/>
    <lineage>
        <taxon>Eukaryota</taxon>
        <taxon>Viridiplantae</taxon>
        <taxon>Streptophyta</taxon>
        <taxon>Embryophyta</taxon>
        <taxon>Tracheophyta</taxon>
        <taxon>Spermatophyta</taxon>
        <taxon>Magnoliopsida</taxon>
        <taxon>eudicotyledons</taxon>
        <taxon>Gunneridae</taxon>
        <taxon>Pentapetalae</taxon>
        <taxon>rosids</taxon>
        <taxon>malvids</taxon>
        <taxon>Brassicales</taxon>
        <taxon>Brassicaceae</taxon>
        <taxon>Camelineae</taxon>
        <taxon>Arabidopsis</taxon>
    </lineage>
</organism>
<gene>
    <name evidence="1" type="ORF">AT9943_LOCUS6555</name>
</gene>
<proteinExistence type="predicted"/>
<accession>A0A7G2E7Z1</accession>
<reference evidence="1 2" key="1">
    <citation type="submission" date="2020-09" db="EMBL/GenBank/DDBJ databases">
        <authorList>
            <person name="Ashkenazy H."/>
        </authorList>
    </citation>
    <scope>NUCLEOTIDE SEQUENCE [LARGE SCALE GENOMIC DNA]</scope>
    <source>
        <strain evidence="2">cv. Cdm-0</strain>
    </source>
</reference>
<evidence type="ECO:0000313" key="2">
    <source>
        <dbReference type="Proteomes" id="UP000516314"/>
    </source>
</evidence>
<dbReference type="EMBL" id="LR881467">
    <property type="protein sequence ID" value="CAD5318320.1"/>
    <property type="molecule type" value="Genomic_DNA"/>
</dbReference>
<dbReference type="Proteomes" id="UP000516314">
    <property type="component" value="Chromosome 2"/>
</dbReference>